<gene>
    <name evidence="4" type="ORF">TBIB3V08_LOCUS1235</name>
</gene>
<sequence length="1306" mass="148746">MAGIFGYSREAIRVKVTKCEGVLQPEHRKFSVDPQITSFEVLQSILAKAFDIKGEFTVCYRTFDDYGQETYLSLLSDWDLDAAFLSASDPCLGLQVDLKPFEESCDEWDMVGCMDTPRPISTETKLLQNRLPGLILNQVERTFNMVQRALNLVEDQPTVSSTPPRSPLTDAEFRRFLDPIGQVVQAKELRTVIYLGGIEPSLRKVVWKHILNVYPDVMSGKERMDYMKKKAYEYQELRDKWRDIVQRQGGQVTGDLAYVTSMVRKDVLRTDRHHRFYAGSDDNQNIASLFNILTTYALNHPSVSYCQGMSDLASPLLVTMGDEAHAYICFCALMRRLKPNFLLDGITMTLKFQHLAEGLMYYDPEFYSYLKSHQADDLLFCYRWLLLEMKREFAFEDALRMLEVLWSSLPQVPPQDELPLFEREFCPHSFWETPPPLSPLVKTPRENAYTKVCALRRQSSAASLHSFTNLIGRKTTSYRQNQSLDETIIGRPHANVLKEQSKVKTFSSLDDASIQLLSHENDSKSCLIFPCDDISEPDNDETIAINNHINKSNFHSNSLVISNVIDEKDQCKEFNEKMMEIHNRNKSPPSELIQMDDCGKEVMEQQHSPDKKLQIKCNDTQKNDRDNPIITLTESSFEEFGIDSDHDCLKKDKLCDDVRQTKCDGENDDTILDNSSPDDSTDYFPMTTSMTRELRLDLENLDRQVFGSKFSQHSLVLDDSEELESPCSESFRSVEVKIEQKCDCVLSKHESELPSEETTTEVAEICTEPQIKLQPLLLKLDRSWPHGATTTESDDVDHSCEFANLISDGCTRKKVSGSKLNRSLQQFSPGLTLGAGEEIFVWENPLQCPTTPDEQADLEYDGSVEGEGGCSSTIAGEIFENEGQGVKRDSKESCPPVGTSMTNSCEEVTESVNLRQTNPRLTTARSSSSPQLPPPQEFGGGNPFLMFLCLTVLCQHRDFVMRSCMDYNEMAMHFDKMVRKHNVTRVLNQARHMYADYLRQQALNNNTMQTSSDLNKVAWRVLHSSLMSSDRMKPRSGDWAVMIDSLKEAAITSLSNGNNVKGGGMRERERGAEVKNTTNTVLCHWNVKVRQYVRRREEGGLSLETENRKVSKCGKHPHCKVNVAPKVDESIYLPNDSDFSDIEKALKHVQRLYRDEDYVEIMRNCRRRRMGCEITTCSFVTAPLTSHSQPVPDRRKSCSFLSLLHGSNTRCNRSGVNLFLVSLSQAALELVQSNLARLCHRQRCNRSVATLFLYAPEIFWSSHTVKRKWMLCVLVTTLRSVLACNRSGMWPFTRRTCQSVGGFRMA</sequence>
<dbReference type="EMBL" id="OD564499">
    <property type="protein sequence ID" value="CAD7438647.1"/>
    <property type="molecule type" value="Genomic_DNA"/>
</dbReference>
<organism evidence="4">
    <name type="scientific">Timema bartmani</name>
    <dbReference type="NCBI Taxonomy" id="61472"/>
    <lineage>
        <taxon>Eukaryota</taxon>
        <taxon>Metazoa</taxon>
        <taxon>Ecdysozoa</taxon>
        <taxon>Arthropoda</taxon>
        <taxon>Hexapoda</taxon>
        <taxon>Insecta</taxon>
        <taxon>Pterygota</taxon>
        <taxon>Neoptera</taxon>
        <taxon>Polyneoptera</taxon>
        <taxon>Phasmatodea</taxon>
        <taxon>Timematodea</taxon>
        <taxon>Timematoidea</taxon>
        <taxon>Timematidae</taxon>
        <taxon>Timema</taxon>
    </lineage>
</organism>
<dbReference type="PANTHER" id="PTHR22957">
    <property type="entry name" value="TBC1 DOMAIN FAMILY MEMBER GTPASE-ACTIVATING PROTEIN"/>
    <property type="match status" value="1"/>
</dbReference>
<evidence type="ECO:0000256" key="1">
    <source>
        <dbReference type="ARBA" id="ARBA00022468"/>
    </source>
</evidence>
<dbReference type="GO" id="GO:0005776">
    <property type="term" value="C:autophagosome"/>
    <property type="evidence" value="ECO:0007669"/>
    <property type="project" value="TreeGrafter"/>
</dbReference>
<feature type="domain" description="Rab-GAP TBC" evidence="3">
    <location>
        <begin position="197"/>
        <end position="409"/>
    </location>
</feature>
<feature type="compositionally biased region" description="Polar residues" evidence="2">
    <location>
        <begin position="899"/>
        <end position="925"/>
    </location>
</feature>
<dbReference type="FunFam" id="1.10.8.270:FF:000041">
    <property type="entry name" value="TBC1 domain family member 25"/>
    <property type="match status" value="1"/>
</dbReference>
<dbReference type="GO" id="GO:1901096">
    <property type="term" value="P:regulation of autophagosome maturation"/>
    <property type="evidence" value="ECO:0007669"/>
    <property type="project" value="TreeGrafter"/>
</dbReference>
<protein>
    <recommendedName>
        <fullName evidence="3">Rab-GAP TBC domain-containing protein</fullName>
    </recommendedName>
</protein>
<keyword evidence="1" id="KW-0343">GTPase activation</keyword>
<dbReference type="Gene3D" id="1.10.8.270">
    <property type="entry name" value="putative rabgap domain of human tbc1 domain family member 14 like domains"/>
    <property type="match status" value="1"/>
</dbReference>
<dbReference type="PROSITE" id="PS50086">
    <property type="entry name" value="TBC_RABGAP"/>
    <property type="match status" value="1"/>
</dbReference>
<dbReference type="Pfam" id="PF00566">
    <property type="entry name" value="RabGAP-TBC"/>
    <property type="match status" value="1"/>
</dbReference>
<evidence type="ECO:0000313" key="4">
    <source>
        <dbReference type="EMBL" id="CAD7438647.1"/>
    </source>
</evidence>
<name>A0A7R9ENR5_9NEOP</name>
<dbReference type="InterPro" id="IPR000195">
    <property type="entry name" value="Rab-GAP-TBC_dom"/>
</dbReference>
<feature type="region of interest" description="Disordered" evidence="2">
    <location>
        <begin position="882"/>
        <end position="937"/>
    </location>
</feature>
<proteinExistence type="predicted"/>
<dbReference type="SUPFAM" id="SSF47923">
    <property type="entry name" value="Ypt/Rab-GAP domain of gyp1p"/>
    <property type="match status" value="2"/>
</dbReference>
<accession>A0A7R9ENR5</accession>
<dbReference type="PANTHER" id="PTHR22957:SF333">
    <property type="entry name" value="TBC1 DOMAIN FAMILY MEMBER 25"/>
    <property type="match status" value="1"/>
</dbReference>
<dbReference type="GO" id="GO:0005096">
    <property type="term" value="F:GTPase activator activity"/>
    <property type="evidence" value="ECO:0007669"/>
    <property type="project" value="UniProtKB-KW"/>
</dbReference>
<evidence type="ECO:0000256" key="2">
    <source>
        <dbReference type="SAM" id="MobiDB-lite"/>
    </source>
</evidence>
<dbReference type="Gene3D" id="1.10.472.80">
    <property type="entry name" value="Ypt/Rab-GAP domain of gyp1p, domain 3"/>
    <property type="match status" value="1"/>
</dbReference>
<dbReference type="SMART" id="SM00164">
    <property type="entry name" value="TBC"/>
    <property type="match status" value="1"/>
</dbReference>
<evidence type="ECO:0000259" key="3">
    <source>
        <dbReference type="PROSITE" id="PS50086"/>
    </source>
</evidence>
<reference evidence="4" key="1">
    <citation type="submission" date="2020-11" db="EMBL/GenBank/DDBJ databases">
        <authorList>
            <person name="Tran Van P."/>
        </authorList>
    </citation>
    <scope>NUCLEOTIDE SEQUENCE</scope>
</reference>
<dbReference type="InterPro" id="IPR035969">
    <property type="entry name" value="Rab-GAP_TBC_sf"/>
</dbReference>